<dbReference type="AlphaFoldDB" id="H9BE66"/>
<dbReference type="Gene3D" id="2.130.10.10">
    <property type="entry name" value="YVTN repeat-like/Quinoprotein amine dehydrogenase"/>
    <property type="match status" value="1"/>
</dbReference>
<dbReference type="SUPFAM" id="SSF63829">
    <property type="entry name" value="Calcium-dependent phosphotriesterase"/>
    <property type="match status" value="1"/>
</dbReference>
<dbReference type="EMBL" id="JQ003184">
    <property type="protein sequence ID" value="AFC35301.1"/>
    <property type="molecule type" value="mRNA"/>
</dbReference>
<protein>
    <submittedName>
        <fullName evidence="2">Diapause associated protein 2</fullName>
    </submittedName>
</protein>
<proteinExistence type="evidence at transcript level"/>
<feature type="chain" id="PRO_5013084877" evidence="1">
    <location>
        <begin position="16"/>
        <end position="277"/>
    </location>
</feature>
<keyword evidence="1" id="KW-0732">Signal</keyword>
<organism evidence="2">
    <name type="scientific">Antheraea pernyi</name>
    <name type="common">Chinese oak silk moth</name>
    <name type="synonym">Bombyx pernyi</name>
    <dbReference type="NCBI Taxonomy" id="7119"/>
    <lineage>
        <taxon>Eukaryota</taxon>
        <taxon>Metazoa</taxon>
        <taxon>Ecdysozoa</taxon>
        <taxon>Arthropoda</taxon>
        <taxon>Hexapoda</taxon>
        <taxon>Insecta</taxon>
        <taxon>Pterygota</taxon>
        <taxon>Neoptera</taxon>
        <taxon>Endopterygota</taxon>
        <taxon>Lepidoptera</taxon>
        <taxon>Glossata</taxon>
        <taxon>Ditrysia</taxon>
        <taxon>Bombycoidea</taxon>
        <taxon>Saturniidae</taxon>
        <taxon>Saturniinae</taxon>
        <taxon>Saturniini</taxon>
        <taxon>Antheraea</taxon>
    </lineage>
</organism>
<dbReference type="InterPro" id="IPR015943">
    <property type="entry name" value="WD40/YVTN_repeat-like_dom_sf"/>
</dbReference>
<evidence type="ECO:0000256" key="1">
    <source>
        <dbReference type="SAM" id="SignalP"/>
    </source>
</evidence>
<feature type="signal peptide" evidence="1">
    <location>
        <begin position="1"/>
        <end position="15"/>
    </location>
</feature>
<accession>H9BE66</accession>
<sequence length="277" mass="31386">MKYLFLFWLFVIAVASEEQRCDVVVIRGDKYEKQVLKTDVHAPYQLAMDYQTKTLFFSLSAEVGGKTVLKSAYFNLRTNEYGEISGINGGMANAVDSLKHTVYLGGKDGIYEYDFTTKKAKNLGITDSSIWQMFFCPVHGLFFTTYKPDEKSFVYHDEQVQPVAGLTDTRTRLIAVGEHHDIFFANSSGLFIYNMHTNVFINLGDYNVNGFARDVNGKLYFSCPNGIFFPNDIQKKIEPLVLVRDNSIYGVTFDGDNNMIYASEDSIVRLVPTTKTC</sequence>
<name>H9BE66_ANTPE</name>
<reference evidence="2" key="1">
    <citation type="submission" date="2011-11" db="EMBL/GenBank/DDBJ databases">
        <authorList>
            <person name="Li F.J."/>
            <person name="Li W.L."/>
        </authorList>
    </citation>
    <scope>NUCLEOTIDE SEQUENCE</scope>
</reference>
<evidence type="ECO:0000313" key="2">
    <source>
        <dbReference type="EMBL" id="AFC35301.1"/>
    </source>
</evidence>